<evidence type="ECO:0000256" key="3">
    <source>
        <dbReference type="ARBA" id="ARBA00022989"/>
    </source>
</evidence>
<keyword evidence="2 5" id="KW-0812">Transmembrane</keyword>
<evidence type="ECO:0000256" key="1">
    <source>
        <dbReference type="ARBA" id="ARBA00004141"/>
    </source>
</evidence>
<feature type="transmembrane region" description="Helical" evidence="5">
    <location>
        <begin position="93"/>
        <end position="126"/>
    </location>
</feature>
<feature type="transmembrane region" description="Helical" evidence="5">
    <location>
        <begin position="229"/>
        <end position="249"/>
    </location>
</feature>
<feature type="transmembrane region" description="Helical" evidence="5">
    <location>
        <begin position="203"/>
        <end position="223"/>
    </location>
</feature>
<evidence type="ECO:0000313" key="6">
    <source>
        <dbReference type="EMBL" id="CAI0556688.1"/>
    </source>
</evidence>
<evidence type="ECO:0000256" key="2">
    <source>
        <dbReference type="ARBA" id="ARBA00022692"/>
    </source>
</evidence>
<dbReference type="PANTHER" id="PTHR20661">
    <property type="entry name" value="PHOSPHATIDYLINOSITOL-GLYCAN BIOSYNTHESIS CLASS W PROTEIN"/>
    <property type="match status" value="1"/>
</dbReference>
<dbReference type="GO" id="GO:0005783">
    <property type="term" value="C:endoplasmic reticulum"/>
    <property type="evidence" value="ECO:0007669"/>
    <property type="project" value="TreeGrafter"/>
</dbReference>
<name>A0AAV0RGE1_9ROSI</name>
<comment type="caution">
    <text evidence="6">The sequence shown here is derived from an EMBL/GenBank/DDBJ whole genome shotgun (WGS) entry which is preliminary data.</text>
</comment>
<accession>A0AAV0RGE1</accession>
<evidence type="ECO:0000256" key="5">
    <source>
        <dbReference type="SAM" id="Phobius"/>
    </source>
</evidence>
<feature type="transmembrane region" description="Helical" evidence="5">
    <location>
        <begin position="270"/>
        <end position="292"/>
    </location>
</feature>
<dbReference type="InterPro" id="IPR009447">
    <property type="entry name" value="PIGW/GWT1"/>
</dbReference>
<feature type="transmembrane region" description="Helical" evidence="5">
    <location>
        <begin position="138"/>
        <end position="158"/>
    </location>
</feature>
<dbReference type="PANTHER" id="PTHR20661:SF0">
    <property type="entry name" value="PHOSPHATIDYLINOSITOL-GLYCAN BIOSYNTHESIS CLASS W PROTEIN"/>
    <property type="match status" value="1"/>
</dbReference>
<dbReference type="Pfam" id="PF06423">
    <property type="entry name" value="GWT1"/>
    <property type="match status" value="1"/>
</dbReference>
<dbReference type="GO" id="GO:0006506">
    <property type="term" value="P:GPI anchor biosynthetic process"/>
    <property type="evidence" value="ECO:0007669"/>
    <property type="project" value="InterPro"/>
</dbReference>
<comment type="subcellular location">
    <subcellularLocation>
        <location evidence="1">Membrane</location>
        <topology evidence="1">Multi-pass membrane protein</topology>
    </subcellularLocation>
</comment>
<dbReference type="Proteomes" id="UP001154282">
    <property type="component" value="Unassembled WGS sequence"/>
</dbReference>
<sequence>LEKKLPTSLTLFFFFFPFSPLFFFFFFFFFNSAMDSFSMFLNPYMNAHQQSSIVEILALSTLVPLLFVMRHSLGFNYHHHNGGEFRSSALWIYFSRLIMDFVFLIVPMLLIFTMEVACLCILAVDFEIFPRRHAKSRMYGISLMDLGVGSFALANAVVSKQARGISSLSLKDASGAIIPPLAVGFGRLILTKSVHYGVPAGEYGVHWNFFFTLAALAMLASFIRIPTKYSAISGLLILIGYQCWLSKGLNSYLLSNTRGDDIVSQNKEGLFSLLGFWGMYLIGIQLGNYLFFGRQLPSINNELAASNKWIKIKVSCLSVIFWLITIVLDKHVESISRRMCNLAYVTLILAENLQVLAILMVSDSLMESKTSILEEAVNRSLLATFLVANVLTGLVNMFMDTKSASPMVALSILLAYAFLTSIAAAIPHFYGFRLKFW</sequence>
<feature type="transmembrane region" description="Helical" evidence="5">
    <location>
        <begin position="341"/>
        <end position="361"/>
    </location>
</feature>
<organism evidence="6 7">
    <name type="scientific">Linum tenue</name>
    <dbReference type="NCBI Taxonomy" id="586396"/>
    <lineage>
        <taxon>Eukaryota</taxon>
        <taxon>Viridiplantae</taxon>
        <taxon>Streptophyta</taxon>
        <taxon>Embryophyta</taxon>
        <taxon>Tracheophyta</taxon>
        <taxon>Spermatophyta</taxon>
        <taxon>Magnoliopsida</taxon>
        <taxon>eudicotyledons</taxon>
        <taxon>Gunneridae</taxon>
        <taxon>Pentapetalae</taxon>
        <taxon>rosids</taxon>
        <taxon>fabids</taxon>
        <taxon>Malpighiales</taxon>
        <taxon>Linaceae</taxon>
        <taxon>Linum</taxon>
    </lineage>
</organism>
<keyword evidence="7" id="KW-1185">Reference proteome</keyword>
<keyword evidence="4 5" id="KW-0472">Membrane</keyword>
<dbReference type="PIRSF" id="PIRSF017321">
    <property type="entry name" value="GWT1"/>
    <property type="match status" value="1"/>
</dbReference>
<feature type="non-terminal residue" evidence="6">
    <location>
        <position position="1"/>
    </location>
</feature>
<feature type="transmembrane region" description="Helical" evidence="5">
    <location>
        <begin position="52"/>
        <end position="73"/>
    </location>
</feature>
<evidence type="ECO:0000256" key="4">
    <source>
        <dbReference type="ARBA" id="ARBA00023136"/>
    </source>
</evidence>
<dbReference type="GO" id="GO:0016020">
    <property type="term" value="C:membrane"/>
    <property type="evidence" value="ECO:0007669"/>
    <property type="project" value="UniProtKB-SubCell"/>
</dbReference>
<evidence type="ECO:0000313" key="7">
    <source>
        <dbReference type="Proteomes" id="UP001154282"/>
    </source>
</evidence>
<evidence type="ECO:0008006" key="8">
    <source>
        <dbReference type="Google" id="ProtNLM"/>
    </source>
</evidence>
<dbReference type="GO" id="GO:0032216">
    <property type="term" value="F:glucosaminyl-phosphatidylinositol O-acyltransferase activity"/>
    <property type="evidence" value="ECO:0007669"/>
    <property type="project" value="TreeGrafter"/>
</dbReference>
<dbReference type="GO" id="GO:0072659">
    <property type="term" value="P:protein localization to plasma membrane"/>
    <property type="evidence" value="ECO:0007669"/>
    <property type="project" value="TreeGrafter"/>
</dbReference>
<protein>
    <recommendedName>
        <fullName evidence="8">Phosphatidylinositol-glycan biosynthesis class W protein</fullName>
    </recommendedName>
</protein>
<dbReference type="EMBL" id="CAMGYJ010000011">
    <property type="protein sequence ID" value="CAI0556688.1"/>
    <property type="molecule type" value="Genomic_DNA"/>
</dbReference>
<keyword evidence="3 5" id="KW-1133">Transmembrane helix</keyword>
<feature type="transmembrane region" description="Helical" evidence="5">
    <location>
        <begin position="12"/>
        <end position="31"/>
    </location>
</feature>
<proteinExistence type="predicted"/>
<feature type="transmembrane region" description="Helical" evidence="5">
    <location>
        <begin position="408"/>
        <end position="430"/>
    </location>
</feature>
<gene>
    <name evidence="6" type="ORF">LITE_LOCUS48061</name>
</gene>
<feature type="transmembrane region" description="Helical" evidence="5">
    <location>
        <begin position="381"/>
        <end position="399"/>
    </location>
</feature>
<reference evidence="6" key="1">
    <citation type="submission" date="2022-08" db="EMBL/GenBank/DDBJ databases">
        <authorList>
            <person name="Gutierrez-Valencia J."/>
        </authorList>
    </citation>
    <scope>NUCLEOTIDE SEQUENCE</scope>
</reference>
<dbReference type="AlphaFoldDB" id="A0AAV0RGE1"/>